<gene>
    <name evidence="1" type="ORF">PODLI_1B022150</name>
</gene>
<dbReference type="Proteomes" id="UP001178461">
    <property type="component" value="Chromosome Z"/>
</dbReference>
<evidence type="ECO:0000313" key="1">
    <source>
        <dbReference type="EMBL" id="CAI5793335.1"/>
    </source>
</evidence>
<dbReference type="EMBL" id="OX395140">
    <property type="protein sequence ID" value="CAI5793335.1"/>
    <property type="molecule type" value="Genomic_DNA"/>
</dbReference>
<organism evidence="1 2">
    <name type="scientific">Podarcis lilfordi</name>
    <name type="common">Lilford's wall lizard</name>
    <dbReference type="NCBI Taxonomy" id="74358"/>
    <lineage>
        <taxon>Eukaryota</taxon>
        <taxon>Metazoa</taxon>
        <taxon>Chordata</taxon>
        <taxon>Craniata</taxon>
        <taxon>Vertebrata</taxon>
        <taxon>Euteleostomi</taxon>
        <taxon>Lepidosauria</taxon>
        <taxon>Squamata</taxon>
        <taxon>Bifurcata</taxon>
        <taxon>Unidentata</taxon>
        <taxon>Episquamata</taxon>
        <taxon>Laterata</taxon>
        <taxon>Lacertibaenia</taxon>
        <taxon>Lacertidae</taxon>
        <taxon>Podarcis</taxon>
    </lineage>
</organism>
<evidence type="ECO:0000313" key="2">
    <source>
        <dbReference type="Proteomes" id="UP001178461"/>
    </source>
</evidence>
<name>A0AA35LBK0_9SAUR</name>
<reference evidence="1" key="1">
    <citation type="submission" date="2022-12" db="EMBL/GenBank/DDBJ databases">
        <authorList>
            <person name="Alioto T."/>
            <person name="Alioto T."/>
            <person name="Gomez Garrido J."/>
        </authorList>
    </citation>
    <scope>NUCLEOTIDE SEQUENCE</scope>
</reference>
<dbReference type="AlphaFoldDB" id="A0AA35LBK0"/>
<sequence>MEASSRGSSAEAAFAMESSNQLWLERLFPPYFSKEDFFSGSHQPETSDL</sequence>
<proteinExistence type="predicted"/>
<keyword evidence="2" id="KW-1185">Reference proteome</keyword>
<protein>
    <submittedName>
        <fullName evidence="1">Uncharacterized protein</fullName>
    </submittedName>
</protein>
<accession>A0AA35LBK0</accession>